<evidence type="ECO:0000256" key="3">
    <source>
        <dbReference type="ARBA" id="ARBA00023125"/>
    </source>
</evidence>
<dbReference type="AlphaFoldDB" id="X0XEV9"/>
<dbReference type="Gene3D" id="1.10.1740.10">
    <property type="match status" value="1"/>
</dbReference>
<sequence length="121" mass="13952">MHEEREIRWRAGMVAAQQGDSAAYDELLHELIPYVRNRVRPQVFDPNAVEDIVQNVFVSLHRARHTYRPERAFHPWINAVTRNAVVDYIRDRQRRAPREISLEADGVPPPAVAAAAPREHA</sequence>
<gene>
    <name evidence="7" type="ORF">S01H1_68670</name>
</gene>
<dbReference type="GO" id="GO:0003677">
    <property type="term" value="F:DNA binding"/>
    <property type="evidence" value="ECO:0007669"/>
    <property type="project" value="UniProtKB-KW"/>
</dbReference>
<feature type="domain" description="RNA polymerase sigma-70 region 2" evidence="6">
    <location>
        <begin position="30"/>
        <end position="95"/>
    </location>
</feature>
<evidence type="ECO:0000256" key="1">
    <source>
        <dbReference type="ARBA" id="ARBA00023015"/>
    </source>
</evidence>
<dbReference type="GO" id="GO:0006352">
    <property type="term" value="P:DNA-templated transcription initiation"/>
    <property type="evidence" value="ECO:0007669"/>
    <property type="project" value="InterPro"/>
</dbReference>
<keyword evidence="4" id="KW-0804">Transcription</keyword>
<evidence type="ECO:0000259" key="6">
    <source>
        <dbReference type="Pfam" id="PF04542"/>
    </source>
</evidence>
<protein>
    <recommendedName>
        <fullName evidence="6">RNA polymerase sigma-70 region 2 domain-containing protein</fullName>
    </recommendedName>
</protein>
<dbReference type="SUPFAM" id="SSF88946">
    <property type="entry name" value="Sigma2 domain of RNA polymerase sigma factors"/>
    <property type="match status" value="1"/>
</dbReference>
<keyword evidence="2" id="KW-0731">Sigma factor</keyword>
<feature type="non-terminal residue" evidence="7">
    <location>
        <position position="121"/>
    </location>
</feature>
<keyword evidence="1" id="KW-0805">Transcription regulation</keyword>
<dbReference type="PANTHER" id="PTHR43133">
    <property type="entry name" value="RNA POLYMERASE ECF-TYPE SIGMA FACTO"/>
    <property type="match status" value="1"/>
</dbReference>
<evidence type="ECO:0000256" key="5">
    <source>
        <dbReference type="SAM" id="MobiDB-lite"/>
    </source>
</evidence>
<dbReference type="InterPro" id="IPR039425">
    <property type="entry name" value="RNA_pol_sigma-70-like"/>
</dbReference>
<reference evidence="7" key="1">
    <citation type="journal article" date="2014" name="Front. Microbiol.">
        <title>High frequency of phylogenetically diverse reductive dehalogenase-homologous genes in deep subseafloor sedimentary metagenomes.</title>
        <authorList>
            <person name="Kawai M."/>
            <person name="Futagami T."/>
            <person name="Toyoda A."/>
            <person name="Takaki Y."/>
            <person name="Nishi S."/>
            <person name="Hori S."/>
            <person name="Arai W."/>
            <person name="Tsubouchi T."/>
            <person name="Morono Y."/>
            <person name="Uchiyama I."/>
            <person name="Ito T."/>
            <person name="Fujiyama A."/>
            <person name="Inagaki F."/>
            <person name="Takami H."/>
        </authorList>
    </citation>
    <scope>NUCLEOTIDE SEQUENCE</scope>
    <source>
        <strain evidence="7">Expedition CK06-06</strain>
    </source>
</reference>
<proteinExistence type="predicted"/>
<dbReference type="GO" id="GO:0016987">
    <property type="term" value="F:sigma factor activity"/>
    <property type="evidence" value="ECO:0007669"/>
    <property type="project" value="UniProtKB-KW"/>
</dbReference>
<dbReference type="EMBL" id="BARS01045545">
    <property type="protein sequence ID" value="GAG33937.1"/>
    <property type="molecule type" value="Genomic_DNA"/>
</dbReference>
<dbReference type="Pfam" id="PF04542">
    <property type="entry name" value="Sigma70_r2"/>
    <property type="match status" value="1"/>
</dbReference>
<dbReference type="InterPro" id="IPR013325">
    <property type="entry name" value="RNA_pol_sigma_r2"/>
</dbReference>
<feature type="compositionally biased region" description="Low complexity" evidence="5">
    <location>
        <begin position="112"/>
        <end position="121"/>
    </location>
</feature>
<evidence type="ECO:0000256" key="4">
    <source>
        <dbReference type="ARBA" id="ARBA00023163"/>
    </source>
</evidence>
<feature type="region of interest" description="Disordered" evidence="5">
    <location>
        <begin position="100"/>
        <end position="121"/>
    </location>
</feature>
<keyword evidence="3" id="KW-0238">DNA-binding</keyword>
<evidence type="ECO:0000313" key="7">
    <source>
        <dbReference type="EMBL" id="GAG33937.1"/>
    </source>
</evidence>
<evidence type="ECO:0000256" key="2">
    <source>
        <dbReference type="ARBA" id="ARBA00023082"/>
    </source>
</evidence>
<name>X0XEV9_9ZZZZ</name>
<comment type="caution">
    <text evidence="7">The sequence shown here is derived from an EMBL/GenBank/DDBJ whole genome shotgun (WGS) entry which is preliminary data.</text>
</comment>
<dbReference type="InterPro" id="IPR007627">
    <property type="entry name" value="RNA_pol_sigma70_r2"/>
</dbReference>
<dbReference type="PANTHER" id="PTHR43133:SF58">
    <property type="entry name" value="ECF RNA POLYMERASE SIGMA FACTOR SIGD"/>
    <property type="match status" value="1"/>
</dbReference>
<organism evidence="7">
    <name type="scientific">marine sediment metagenome</name>
    <dbReference type="NCBI Taxonomy" id="412755"/>
    <lineage>
        <taxon>unclassified sequences</taxon>
        <taxon>metagenomes</taxon>
        <taxon>ecological metagenomes</taxon>
    </lineage>
</organism>
<accession>X0XEV9</accession>